<evidence type="ECO:0000259" key="1">
    <source>
        <dbReference type="PROSITE" id="PS51819"/>
    </source>
</evidence>
<comment type="caution">
    <text evidence="2">The sequence shown here is derived from an EMBL/GenBank/DDBJ whole genome shotgun (WGS) entry which is preliminary data.</text>
</comment>
<sequence>MKRLHIHVSVDELATSVRFYNALFGAEPTVLKHDYAKWMLDDPRVNFAISQRGAPAGLDHLGIQAENGDELAELKQRIDAAGMAALTEAGTTCCYARSDKHWVQDPSGIAWETYHTLDSAPTYNDAPQAVAANPDSCCAPAPAALAAADACCTPAASSADSGSCCAPAPQKVQLIARKNIEAIVSKERKSRD</sequence>
<proteinExistence type="predicted"/>
<keyword evidence="3" id="KW-1185">Reference proteome</keyword>
<evidence type="ECO:0000313" key="3">
    <source>
        <dbReference type="Proteomes" id="UP000600877"/>
    </source>
</evidence>
<name>A0ABQ2YGA8_9NEIS</name>
<feature type="domain" description="VOC" evidence="1">
    <location>
        <begin position="2"/>
        <end position="116"/>
    </location>
</feature>
<dbReference type="InterPro" id="IPR004360">
    <property type="entry name" value="Glyas_Fos-R_dOase_dom"/>
</dbReference>
<dbReference type="InterPro" id="IPR049789">
    <property type="entry name" value="ArsI/CadI-like"/>
</dbReference>
<dbReference type="InterPro" id="IPR037523">
    <property type="entry name" value="VOC_core"/>
</dbReference>
<organism evidence="2 3">
    <name type="scientific">Vogesella alkaliphila</name>
    <dbReference type="NCBI Taxonomy" id="1193621"/>
    <lineage>
        <taxon>Bacteria</taxon>
        <taxon>Pseudomonadati</taxon>
        <taxon>Pseudomonadota</taxon>
        <taxon>Betaproteobacteria</taxon>
        <taxon>Neisseriales</taxon>
        <taxon>Chromobacteriaceae</taxon>
        <taxon>Vogesella</taxon>
    </lineage>
</organism>
<gene>
    <name evidence="2" type="ORF">GCM10011290_08760</name>
</gene>
<reference evidence="3" key="1">
    <citation type="journal article" date="2019" name="Int. J. Syst. Evol. Microbiol.">
        <title>The Global Catalogue of Microorganisms (GCM) 10K type strain sequencing project: providing services to taxonomists for standard genome sequencing and annotation.</title>
        <authorList>
            <consortium name="The Broad Institute Genomics Platform"/>
            <consortium name="The Broad Institute Genome Sequencing Center for Infectious Disease"/>
            <person name="Wu L."/>
            <person name="Ma J."/>
        </authorList>
    </citation>
    <scope>NUCLEOTIDE SEQUENCE [LARGE SCALE GENOMIC DNA]</scope>
    <source>
        <strain evidence="3">KCTC 32041</strain>
    </source>
</reference>
<dbReference type="PROSITE" id="PS51819">
    <property type="entry name" value="VOC"/>
    <property type="match status" value="1"/>
</dbReference>
<dbReference type="SUPFAM" id="SSF54593">
    <property type="entry name" value="Glyoxalase/Bleomycin resistance protein/Dihydroxybiphenyl dioxygenase"/>
    <property type="match status" value="1"/>
</dbReference>
<protein>
    <recommendedName>
        <fullName evidence="1">VOC domain-containing protein</fullName>
    </recommendedName>
</protein>
<dbReference type="InterPro" id="IPR029068">
    <property type="entry name" value="Glyas_Bleomycin-R_OHBP_Dase"/>
</dbReference>
<dbReference type="InterPro" id="IPR052393">
    <property type="entry name" value="Cadmium-induced_rsp"/>
</dbReference>
<dbReference type="PANTHER" id="PTHR41294:SF1">
    <property type="entry name" value="CADMIUM-INDUCED PROTEIN CADI"/>
    <property type="match status" value="1"/>
</dbReference>
<evidence type="ECO:0000313" key="2">
    <source>
        <dbReference type="EMBL" id="GGX83356.1"/>
    </source>
</evidence>
<dbReference type="Gene3D" id="3.10.180.10">
    <property type="entry name" value="2,3-Dihydroxybiphenyl 1,2-Dioxygenase, domain 1"/>
    <property type="match status" value="1"/>
</dbReference>
<dbReference type="NCBIfam" id="NF041414">
    <property type="entry name" value="ArsI_CadI_VOC"/>
    <property type="match status" value="1"/>
</dbReference>
<dbReference type="Proteomes" id="UP000600877">
    <property type="component" value="Unassembled WGS sequence"/>
</dbReference>
<dbReference type="Pfam" id="PF00903">
    <property type="entry name" value="Glyoxalase"/>
    <property type="match status" value="1"/>
</dbReference>
<dbReference type="EMBL" id="BMYW01000002">
    <property type="protein sequence ID" value="GGX83356.1"/>
    <property type="molecule type" value="Genomic_DNA"/>
</dbReference>
<dbReference type="PANTHER" id="PTHR41294">
    <property type="entry name" value="CADMIUM-INDUCED PROTEIN CADI"/>
    <property type="match status" value="1"/>
</dbReference>
<accession>A0ABQ2YGA8</accession>